<dbReference type="PANTHER" id="PTHR30081:SF8">
    <property type="entry name" value="PROTEIN TRANSLOCASE SUBUNIT SECF"/>
    <property type="match status" value="1"/>
</dbReference>
<comment type="similarity">
    <text evidence="10">In the C-terminal section; belongs to the SecD/SecF family. SecF subfamily.</text>
</comment>
<dbReference type="PANTHER" id="PTHR30081">
    <property type="entry name" value="PROTEIN-EXPORT MEMBRANE PROTEIN SEC"/>
    <property type="match status" value="1"/>
</dbReference>
<protein>
    <recommendedName>
        <fullName evidence="12">Protein-export membrane protein SecF</fullName>
    </recommendedName>
</protein>
<keyword evidence="7 12" id="KW-0811">Translocation</keyword>
<dbReference type="PRINTS" id="PR01755">
    <property type="entry name" value="SECFTRNLCASE"/>
</dbReference>
<comment type="subcellular location">
    <subcellularLocation>
        <location evidence="1 12">Cell membrane</location>
        <topology evidence="1 12">Multi-pass membrane protein</topology>
    </subcellularLocation>
</comment>
<dbReference type="InterPro" id="IPR022813">
    <property type="entry name" value="SecD/SecF_arch_bac"/>
</dbReference>
<dbReference type="HAMAP" id="MF_01464_B">
    <property type="entry name" value="SecF_B"/>
    <property type="match status" value="1"/>
</dbReference>
<dbReference type="InterPro" id="IPR022645">
    <property type="entry name" value="SecD/SecF_bac"/>
</dbReference>
<gene>
    <name evidence="12 14" type="primary">secF</name>
    <name evidence="14" type="ORF">H8696_04350</name>
</gene>
<dbReference type="Gene3D" id="1.20.1640.10">
    <property type="entry name" value="Multidrug efflux transporter AcrB transmembrane domain"/>
    <property type="match status" value="1"/>
</dbReference>
<evidence type="ECO:0000256" key="11">
    <source>
        <dbReference type="ARBA" id="ARBA00061053"/>
    </source>
</evidence>
<dbReference type="InterPro" id="IPR055344">
    <property type="entry name" value="SecD_SecF_C_bact"/>
</dbReference>
<evidence type="ECO:0000256" key="3">
    <source>
        <dbReference type="ARBA" id="ARBA00022475"/>
    </source>
</evidence>
<evidence type="ECO:0000313" key="14">
    <source>
        <dbReference type="EMBL" id="MBC8531076.1"/>
    </source>
</evidence>
<feature type="transmembrane region" description="Helical" evidence="12">
    <location>
        <begin position="134"/>
        <end position="155"/>
    </location>
</feature>
<evidence type="ECO:0000256" key="2">
    <source>
        <dbReference type="ARBA" id="ARBA00022448"/>
    </source>
</evidence>
<dbReference type="GO" id="GO:0065002">
    <property type="term" value="P:intracellular protein transmembrane transport"/>
    <property type="evidence" value="ECO:0007669"/>
    <property type="project" value="UniProtKB-UniRule"/>
</dbReference>
<feature type="domain" description="Protein export membrane protein SecD/SecF C-terminal" evidence="13">
    <location>
        <begin position="109"/>
        <end position="294"/>
    </location>
</feature>
<evidence type="ECO:0000256" key="12">
    <source>
        <dbReference type="HAMAP-Rule" id="MF_01464"/>
    </source>
</evidence>
<dbReference type="NCBIfam" id="TIGR00916">
    <property type="entry name" value="2A0604s01"/>
    <property type="match status" value="1"/>
</dbReference>
<dbReference type="GO" id="GO:0005886">
    <property type="term" value="C:plasma membrane"/>
    <property type="evidence" value="ECO:0007669"/>
    <property type="project" value="UniProtKB-SubCell"/>
</dbReference>
<dbReference type="FunFam" id="1.20.1640.10:FF:000024">
    <property type="entry name" value="Multifunctional fusion protein"/>
    <property type="match status" value="1"/>
</dbReference>
<dbReference type="SUPFAM" id="SSF82866">
    <property type="entry name" value="Multidrug efflux transporter AcrB transmembrane domain"/>
    <property type="match status" value="1"/>
</dbReference>
<evidence type="ECO:0000256" key="5">
    <source>
        <dbReference type="ARBA" id="ARBA00022927"/>
    </source>
</evidence>
<evidence type="ECO:0000256" key="4">
    <source>
        <dbReference type="ARBA" id="ARBA00022692"/>
    </source>
</evidence>
<comment type="caution">
    <text evidence="14">The sequence shown here is derived from an EMBL/GenBank/DDBJ whole genome shotgun (WGS) entry which is preliminary data.</text>
</comment>
<dbReference type="Proteomes" id="UP000623172">
    <property type="component" value="Unassembled WGS sequence"/>
</dbReference>
<dbReference type="Pfam" id="PF02355">
    <property type="entry name" value="SecD_SecF_C"/>
    <property type="match status" value="1"/>
</dbReference>
<dbReference type="AlphaFoldDB" id="A0A926D3W5"/>
<dbReference type="InterPro" id="IPR005665">
    <property type="entry name" value="SecF_bac"/>
</dbReference>
<comment type="similarity">
    <text evidence="12">Belongs to the SecD/SecF family. SecF subfamily.</text>
</comment>
<keyword evidence="4 12" id="KW-0812">Transmembrane</keyword>
<proteinExistence type="inferred from homology"/>
<dbReference type="InterPro" id="IPR048634">
    <property type="entry name" value="SecD_SecF_C"/>
</dbReference>
<evidence type="ECO:0000256" key="9">
    <source>
        <dbReference type="ARBA" id="ARBA00059018"/>
    </source>
</evidence>
<keyword evidence="2 12" id="KW-0813">Transport</keyword>
<comment type="function">
    <text evidence="9 12">Part of the Sec protein translocase complex. Interacts with the SecYEG preprotein conducting channel. SecDF uses the proton motive force (PMF) to complete protein translocation after the ATP-dependent function of SecA.</text>
</comment>
<keyword evidence="8 12" id="KW-0472">Membrane</keyword>
<evidence type="ECO:0000256" key="10">
    <source>
        <dbReference type="ARBA" id="ARBA00060856"/>
    </source>
</evidence>
<comment type="similarity">
    <text evidence="11">In the N-terminal section; belongs to the SecD/SecF family. SecD subfamily.</text>
</comment>
<comment type="caution">
    <text evidence="12">Lacks conserved residue(s) required for the propagation of feature annotation.</text>
</comment>
<feature type="transmembrane region" description="Helical" evidence="12">
    <location>
        <begin position="15"/>
        <end position="33"/>
    </location>
</feature>
<keyword evidence="15" id="KW-1185">Reference proteome</keyword>
<comment type="subunit">
    <text evidence="12">Forms a complex with SecD. Part of the essential Sec protein translocation apparatus which comprises SecA, SecYEG and auxiliary proteins SecDF. Other proteins may also be involved.</text>
</comment>
<evidence type="ECO:0000256" key="8">
    <source>
        <dbReference type="ARBA" id="ARBA00023136"/>
    </source>
</evidence>
<accession>A0A926D3W5</accession>
<dbReference type="GO" id="GO:0043952">
    <property type="term" value="P:protein transport by the Sec complex"/>
    <property type="evidence" value="ECO:0007669"/>
    <property type="project" value="UniProtKB-UniRule"/>
</dbReference>
<evidence type="ECO:0000256" key="7">
    <source>
        <dbReference type="ARBA" id="ARBA00023010"/>
    </source>
</evidence>
<dbReference type="Pfam" id="PF07549">
    <property type="entry name" value="Sec_GG"/>
    <property type="match status" value="1"/>
</dbReference>
<feature type="transmembrane region" description="Helical" evidence="12">
    <location>
        <begin position="271"/>
        <end position="293"/>
    </location>
</feature>
<evidence type="ECO:0000313" key="15">
    <source>
        <dbReference type="Proteomes" id="UP000623172"/>
    </source>
</evidence>
<keyword evidence="3 12" id="KW-1003">Cell membrane</keyword>
<organism evidence="14 15">
    <name type="scientific">Gehongia tenuis</name>
    <dbReference type="NCBI Taxonomy" id="2763655"/>
    <lineage>
        <taxon>Bacteria</taxon>
        <taxon>Bacillati</taxon>
        <taxon>Bacillota</taxon>
        <taxon>Clostridia</taxon>
        <taxon>Christensenellales</taxon>
        <taxon>Christensenellaceae</taxon>
        <taxon>Gehongia</taxon>
    </lineage>
</organism>
<dbReference type="GO" id="GO:0015450">
    <property type="term" value="F:protein-transporting ATPase activity"/>
    <property type="evidence" value="ECO:0007669"/>
    <property type="project" value="InterPro"/>
</dbReference>
<dbReference type="EMBL" id="JACRSR010000001">
    <property type="protein sequence ID" value="MBC8531076.1"/>
    <property type="molecule type" value="Genomic_DNA"/>
</dbReference>
<dbReference type="GO" id="GO:0006605">
    <property type="term" value="P:protein targeting"/>
    <property type="evidence" value="ECO:0007669"/>
    <property type="project" value="UniProtKB-UniRule"/>
</dbReference>
<dbReference type="RefSeq" id="WP_249315139.1">
    <property type="nucleotide sequence ID" value="NZ_JACRSR010000001.1"/>
</dbReference>
<evidence type="ECO:0000259" key="13">
    <source>
        <dbReference type="Pfam" id="PF02355"/>
    </source>
</evidence>
<sequence>MSELKEMRVVEKSKYFFGLSILIILVGVVMLFTRGLNLGIDFTGGTILNIDMKQEFSTDTISDLLKENGITASAVVKAGEGDVQTEAVVRYQAFDDAEAENEARASLMTSIQETYPDAELVSQDRVGATMGSEMVRNACYAVLAASILMLIYIWFRFELLTGVATVVALLHDVFVMIAVMAITGMTVNSGFIAALLTIIGYSINDSIVLFDRIRENNKRFSVKEKSRSYVVNVSVRQCMARTINTTLTTLVAILILYFVGVDSIKEFSLPIIAGLVSGVYSSLFIATPIWALWSDHKLAKRKALNRA</sequence>
<name>A0A926D3W5_9FIRM</name>
<feature type="transmembrane region" description="Helical" evidence="12">
    <location>
        <begin position="242"/>
        <end position="259"/>
    </location>
</feature>
<evidence type="ECO:0000256" key="1">
    <source>
        <dbReference type="ARBA" id="ARBA00004651"/>
    </source>
</evidence>
<keyword evidence="5 12" id="KW-0653">Protein transport</keyword>
<evidence type="ECO:0000256" key="6">
    <source>
        <dbReference type="ARBA" id="ARBA00022989"/>
    </source>
</evidence>
<dbReference type="NCBIfam" id="TIGR00966">
    <property type="entry name" value="transloc_SecF"/>
    <property type="match status" value="1"/>
</dbReference>
<keyword evidence="6 12" id="KW-1133">Transmembrane helix</keyword>
<reference evidence="14" key="1">
    <citation type="submission" date="2020-08" db="EMBL/GenBank/DDBJ databases">
        <title>Genome public.</title>
        <authorList>
            <person name="Liu C."/>
            <person name="Sun Q."/>
        </authorList>
    </citation>
    <scope>NUCLEOTIDE SEQUENCE</scope>
    <source>
        <strain evidence="14">NSJ-53</strain>
    </source>
</reference>
<dbReference type="InterPro" id="IPR022646">
    <property type="entry name" value="SecD/SecF_CS"/>
</dbReference>